<evidence type="ECO:0000313" key="2">
    <source>
        <dbReference type="WBParaSite" id="JU765_v2.g2780.t1"/>
    </source>
</evidence>
<protein>
    <submittedName>
        <fullName evidence="2">Saposin B-type domain-containing protein</fullName>
    </submittedName>
</protein>
<sequence>MMKSLIICSALILAIYAMPFDIFANFDPCNTCTFIVGRAEHHFKPNETENQLKKKLDKECRQLAHHQGQQAADHCLKIIDANIDTIYFDIKAGKRPHQICIDIGECAGPSPTGLPQTTAYFNNTVVYPTNGTYPPFNVTDVTYYPTNGTYAPSNVTDLPLRNSTDLPFTTPFIYNSTATYPFGNNTDIPVTPIGNFTV</sequence>
<evidence type="ECO:0000313" key="1">
    <source>
        <dbReference type="Proteomes" id="UP000887576"/>
    </source>
</evidence>
<name>A0AC34R2R1_9BILA</name>
<accession>A0AC34R2R1</accession>
<dbReference type="Proteomes" id="UP000887576">
    <property type="component" value="Unplaced"/>
</dbReference>
<reference evidence="2" key="1">
    <citation type="submission" date="2022-11" db="UniProtKB">
        <authorList>
            <consortium name="WormBaseParasite"/>
        </authorList>
    </citation>
    <scope>IDENTIFICATION</scope>
</reference>
<dbReference type="WBParaSite" id="JU765_v2.g2780.t1">
    <property type="protein sequence ID" value="JU765_v2.g2780.t1"/>
    <property type="gene ID" value="JU765_v2.g2780"/>
</dbReference>
<organism evidence="1 2">
    <name type="scientific">Panagrolaimus sp. JU765</name>
    <dbReference type="NCBI Taxonomy" id="591449"/>
    <lineage>
        <taxon>Eukaryota</taxon>
        <taxon>Metazoa</taxon>
        <taxon>Ecdysozoa</taxon>
        <taxon>Nematoda</taxon>
        <taxon>Chromadorea</taxon>
        <taxon>Rhabditida</taxon>
        <taxon>Tylenchina</taxon>
        <taxon>Panagrolaimomorpha</taxon>
        <taxon>Panagrolaimoidea</taxon>
        <taxon>Panagrolaimidae</taxon>
        <taxon>Panagrolaimus</taxon>
    </lineage>
</organism>
<proteinExistence type="predicted"/>